<comment type="caution">
    <text evidence="1">The sequence shown here is derived from an EMBL/GenBank/DDBJ whole genome shotgun (WGS) entry which is preliminary data.</text>
</comment>
<dbReference type="EMBL" id="SLUN01000002">
    <property type="protein sequence ID" value="TCL76369.1"/>
    <property type="molecule type" value="Genomic_DNA"/>
</dbReference>
<keyword evidence="2" id="KW-1185">Reference proteome</keyword>
<sequence length="121" mass="13888">MRQPEQPKTLHLLIKSQWLVDSITSLGSGYLIHLVYQNSEIAPDLCAEIKEGRFQEGVLGEIIHFKPGMKRRVAMVEIDKVNDFQNFIRFDLRILEVVPFLRDGIGDADQGYLCYYYGNPG</sequence>
<name>A0A4R1SAI4_HYDET</name>
<dbReference type="Proteomes" id="UP000295008">
    <property type="component" value="Unassembled WGS sequence"/>
</dbReference>
<protein>
    <submittedName>
        <fullName evidence="1">Uncharacterized protein</fullName>
    </submittedName>
</protein>
<accession>A0A4R1SAI4</accession>
<evidence type="ECO:0000313" key="2">
    <source>
        <dbReference type="Proteomes" id="UP000295008"/>
    </source>
</evidence>
<evidence type="ECO:0000313" key="1">
    <source>
        <dbReference type="EMBL" id="TCL76369.1"/>
    </source>
</evidence>
<proteinExistence type="predicted"/>
<reference evidence="1 2" key="1">
    <citation type="submission" date="2019-03" db="EMBL/GenBank/DDBJ databases">
        <title>Genomic Encyclopedia of Type Strains, Phase IV (KMG-IV): sequencing the most valuable type-strain genomes for metagenomic binning, comparative biology and taxonomic classification.</title>
        <authorList>
            <person name="Goeker M."/>
        </authorList>
    </citation>
    <scope>NUCLEOTIDE SEQUENCE [LARGE SCALE GENOMIC DNA]</scope>
    <source>
        <strain evidence="1 2">LX-B</strain>
    </source>
</reference>
<dbReference type="RefSeq" id="WP_132012555.1">
    <property type="nucleotide sequence ID" value="NZ_SLUN01000002.1"/>
</dbReference>
<dbReference type="AlphaFoldDB" id="A0A4R1SAI4"/>
<gene>
    <name evidence="1" type="ORF">EDC14_1002128</name>
</gene>
<organism evidence="1 2">
    <name type="scientific">Hydrogenispora ethanolica</name>
    <dbReference type="NCBI Taxonomy" id="1082276"/>
    <lineage>
        <taxon>Bacteria</taxon>
        <taxon>Bacillati</taxon>
        <taxon>Bacillota</taxon>
        <taxon>Hydrogenispora</taxon>
    </lineage>
</organism>